<proteinExistence type="predicted"/>
<evidence type="ECO:0000313" key="1">
    <source>
        <dbReference type="EMBL" id="UWZ83054.1"/>
    </source>
</evidence>
<organism evidence="1 2">
    <name type="scientific">Occallatibacter riparius</name>
    <dbReference type="NCBI Taxonomy" id="1002689"/>
    <lineage>
        <taxon>Bacteria</taxon>
        <taxon>Pseudomonadati</taxon>
        <taxon>Acidobacteriota</taxon>
        <taxon>Terriglobia</taxon>
        <taxon>Terriglobales</taxon>
        <taxon>Acidobacteriaceae</taxon>
        <taxon>Occallatibacter</taxon>
    </lineage>
</organism>
<evidence type="ECO:0000313" key="2">
    <source>
        <dbReference type="Proteomes" id="UP001059380"/>
    </source>
</evidence>
<dbReference type="AlphaFoldDB" id="A0A9J7BQ37"/>
<reference evidence="1" key="1">
    <citation type="submission" date="2021-04" db="EMBL/GenBank/DDBJ databases">
        <title>Phylogenetic analysis of Acidobacteriaceae.</title>
        <authorList>
            <person name="Qiu L."/>
            <person name="Zhang Q."/>
        </authorList>
    </citation>
    <scope>NUCLEOTIDE SEQUENCE</scope>
    <source>
        <strain evidence="1">DSM 25168</strain>
    </source>
</reference>
<dbReference type="Proteomes" id="UP001059380">
    <property type="component" value="Chromosome"/>
</dbReference>
<accession>A0A9J7BQ37</accession>
<gene>
    <name evidence="1" type="ORF">MOP44_21095</name>
</gene>
<sequence>MTEAADSSATVHVSLPVQAPDHPAKVEPAAAVAVSVTDVPVGKLAEHVDPQLIPEGLLVTVPVPAPANATVSCAGGTVAVLNVAETEVSPERLILHDAVPLQAPPHPEKVMPDAAVAVSEMLVPAG</sequence>
<keyword evidence="2" id="KW-1185">Reference proteome</keyword>
<dbReference type="EMBL" id="CP093313">
    <property type="protein sequence ID" value="UWZ83054.1"/>
    <property type="molecule type" value="Genomic_DNA"/>
</dbReference>
<name>A0A9J7BQ37_9BACT</name>
<dbReference type="KEGG" id="orp:MOP44_21095"/>
<protein>
    <submittedName>
        <fullName evidence="1">Uncharacterized protein</fullName>
    </submittedName>
</protein>